<protein>
    <submittedName>
        <fullName evidence="1">DUF952 domain-containing protein</fullName>
    </submittedName>
</protein>
<evidence type="ECO:0000313" key="1">
    <source>
        <dbReference type="EMBL" id="MFC5566078.1"/>
    </source>
</evidence>
<gene>
    <name evidence="1" type="ORF">ACFPOC_06545</name>
</gene>
<dbReference type="Gene3D" id="3.20.170.20">
    <property type="entry name" value="Protein of unknown function DUF952"/>
    <property type="match status" value="1"/>
</dbReference>
<sequence length="110" mass="12429">MAFYKLLRAAEWVDFAARGRFAGSRADLADGYVHLSTAEQVEETAAKHFAGEPGLMLLTLDRTRLVPAIRWEPSRGGQLFPHLYRDLAIEDVTFHQELPLVEGRHVFPPL</sequence>
<dbReference type="PANTHER" id="PTHR34129">
    <property type="entry name" value="BLR1139 PROTEIN"/>
    <property type="match status" value="1"/>
</dbReference>
<dbReference type="Pfam" id="PF06108">
    <property type="entry name" value="DUF952"/>
    <property type="match status" value="1"/>
</dbReference>
<accession>A0ABW0SAV7</accession>
<dbReference type="PANTHER" id="PTHR34129:SF1">
    <property type="entry name" value="DUF952 DOMAIN-CONTAINING PROTEIN"/>
    <property type="match status" value="1"/>
</dbReference>
<organism evidence="1 2">
    <name type="scientific">Rubellimicrobium aerolatum</name>
    <dbReference type="NCBI Taxonomy" id="490979"/>
    <lineage>
        <taxon>Bacteria</taxon>
        <taxon>Pseudomonadati</taxon>
        <taxon>Pseudomonadota</taxon>
        <taxon>Alphaproteobacteria</taxon>
        <taxon>Rhodobacterales</taxon>
        <taxon>Roseobacteraceae</taxon>
        <taxon>Rubellimicrobium</taxon>
    </lineage>
</organism>
<dbReference type="SUPFAM" id="SSF56399">
    <property type="entry name" value="ADP-ribosylation"/>
    <property type="match status" value="1"/>
</dbReference>
<comment type="caution">
    <text evidence="1">The sequence shown here is derived from an EMBL/GenBank/DDBJ whole genome shotgun (WGS) entry which is preliminary data.</text>
</comment>
<name>A0ABW0SAV7_9RHOB</name>
<reference evidence="2" key="1">
    <citation type="journal article" date="2019" name="Int. J. Syst. Evol. Microbiol.">
        <title>The Global Catalogue of Microorganisms (GCM) 10K type strain sequencing project: providing services to taxonomists for standard genome sequencing and annotation.</title>
        <authorList>
            <consortium name="The Broad Institute Genomics Platform"/>
            <consortium name="The Broad Institute Genome Sequencing Center for Infectious Disease"/>
            <person name="Wu L."/>
            <person name="Ma J."/>
        </authorList>
    </citation>
    <scope>NUCLEOTIDE SEQUENCE [LARGE SCALE GENOMIC DNA]</scope>
    <source>
        <strain evidence="2">KACC 11588</strain>
    </source>
</reference>
<evidence type="ECO:0000313" key="2">
    <source>
        <dbReference type="Proteomes" id="UP001596056"/>
    </source>
</evidence>
<keyword evidence="2" id="KW-1185">Reference proteome</keyword>
<dbReference type="EMBL" id="JBHSNA010000004">
    <property type="protein sequence ID" value="MFC5566078.1"/>
    <property type="molecule type" value="Genomic_DNA"/>
</dbReference>
<dbReference type="RefSeq" id="WP_209838921.1">
    <property type="nucleotide sequence ID" value="NZ_JAGGJP010000004.1"/>
</dbReference>
<proteinExistence type="predicted"/>
<dbReference type="Proteomes" id="UP001596056">
    <property type="component" value="Unassembled WGS sequence"/>
</dbReference>
<dbReference type="InterPro" id="IPR009297">
    <property type="entry name" value="DUF952"/>
</dbReference>